<gene>
    <name evidence="1" type="ORF">METZ01_LOCUS196613</name>
</gene>
<dbReference type="AlphaFoldDB" id="A0A382E007"/>
<accession>A0A382E007</accession>
<dbReference type="SUPFAM" id="SSF75011">
    <property type="entry name" value="3-carboxy-cis,cis-mucoante lactonizing enzyme"/>
    <property type="match status" value="1"/>
</dbReference>
<name>A0A382E007_9ZZZZ</name>
<organism evidence="1">
    <name type="scientific">marine metagenome</name>
    <dbReference type="NCBI Taxonomy" id="408172"/>
    <lineage>
        <taxon>unclassified sequences</taxon>
        <taxon>metagenomes</taxon>
        <taxon>ecological metagenomes</taxon>
    </lineage>
</organism>
<reference evidence="1" key="1">
    <citation type="submission" date="2018-05" db="EMBL/GenBank/DDBJ databases">
        <authorList>
            <person name="Lanie J.A."/>
            <person name="Ng W.-L."/>
            <person name="Kazmierczak K.M."/>
            <person name="Andrzejewski T.M."/>
            <person name="Davidsen T.M."/>
            <person name="Wayne K.J."/>
            <person name="Tettelin H."/>
            <person name="Glass J.I."/>
            <person name="Rusch D."/>
            <person name="Podicherti R."/>
            <person name="Tsui H.-C.T."/>
            <person name="Winkler M.E."/>
        </authorList>
    </citation>
    <scope>NUCLEOTIDE SEQUENCE</scope>
</reference>
<dbReference type="EMBL" id="UINC01041884">
    <property type="protein sequence ID" value="SVB43759.1"/>
    <property type="molecule type" value="Genomic_DNA"/>
</dbReference>
<protein>
    <submittedName>
        <fullName evidence="1">Uncharacterized protein</fullName>
    </submittedName>
</protein>
<sequence length="255" mass="29106">MTGKRISLFIIIGLFWWACEENFEIDTDKNVYYDDISDITYLNGYFYSTNFDLSGNSGSQIDLLKFELNPDSVYFITDAFDLDMNGQGYLAMTSDGNDLYLQSRNSYLLIKCSPTGEKAFVKIDSLSANWQPCGLGYQGELDSLIVLYRNLDSKTEYRMRILSKNGSTSSTRDEIFQLNFADTTHHGVYSLVYNDSSLYLLGVDTTMSDQLITLDFSNLNVTEMETIPDSTVVGLAFLGNDLYLSYREKRIEKWE</sequence>
<proteinExistence type="predicted"/>
<evidence type="ECO:0000313" key="1">
    <source>
        <dbReference type="EMBL" id="SVB43759.1"/>
    </source>
</evidence>